<comment type="caution">
    <text evidence="1">The sequence shown here is derived from an EMBL/GenBank/DDBJ whole genome shotgun (WGS) entry which is preliminary data.</text>
</comment>
<dbReference type="EMBL" id="JAUEPS010000003">
    <property type="protein sequence ID" value="KAK0467299.1"/>
    <property type="molecule type" value="Genomic_DNA"/>
</dbReference>
<dbReference type="RefSeq" id="XP_060337891.1">
    <property type="nucleotide sequence ID" value="XM_060476567.1"/>
</dbReference>
<gene>
    <name evidence="1" type="ORF">EV420DRAFT_1636312</name>
</gene>
<name>A0AA39NKP4_ARMTA</name>
<sequence length="299" mass="33824">MSQKVKLIVSPEHASLKILYTLLSVQFHKEEVLGKHRRVALALFLTVLESTTPLPPFLDQDWCTPDLAAEFVQVAFEGGALALEYDDTHLVLSEHVCCLAKFPPTMNEAFDYAAAKRLFDRPIERLHCGDDDVFNSYSHLPVIISALITGLPSSKLDPQICQNFLEYLHEPDVLLAICALTIATDSRQPLYDLARLRPNDVAWPVCLQRLQEYAYPTWLSNHYNIPNILADLTTFLEEGGVGPSGRTTPSVTEQIAQRDDRPLVNSPKDPWQKAWHRVRQYFTKDTAHEDMVLSNLDTV</sequence>
<proteinExistence type="predicted"/>
<organism evidence="1 2">
    <name type="scientific">Armillaria tabescens</name>
    <name type="common">Ringless honey mushroom</name>
    <name type="synonym">Agaricus tabescens</name>
    <dbReference type="NCBI Taxonomy" id="1929756"/>
    <lineage>
        <taxon>Eukaryota</taxon>
        <taxon>Fungi</taxon>
        <taxon>Dikarya</taxon>
        <taxon>Basidiomycota</taxon>
        <taxon>Agaricomycotina</taxon>
        <taxon>Agaricomycetes</taxon>
        <taxon>Agaricomycetidae</taxon>
        <taxon>Agaricales</taxon>
        <taxon>Marasmiineae</taxon>
        <taxon>Physalacriaceae</taxon>
        <taxon>Desarmillaria</taxon>
    </lineage>
</organism>
<dbReference type="Proteomes" id="UP001175211">
    <property type="component" value="Unassembled WGS sequence"/>
</dbReference>
<accession>A0AA39NKP4</accession>
<protein>
    <submittedName>
        <fullName evidence="1">Uncharacterized protein</fullName>
    </submittedName>
</protein>
<evidence type="ECO:0000313" key="2">
    <source>
        <dbReference type="Proteomes" id="UP001175211"/>
    </source>
</evidence>
<evidence type="ECO:0000313" key="1">
    <source>
        <dbReference type="EMBL" id="KAK0467299.1"/>
    </source>
</evidence>
<keyword evidence="2" id="KW-1185">Reference proteome</keyword>
<dbReference type="AlphaFoldDB" id="A0AA39NKP4"/>
<reference evidence="1" key="1">
    <citation type="submission" date="2023-06" db="EMBL/GenBank/DDBJ databases">
        <authorList>
            <consortium name="Lawrence Berkeley National Laboratory"/>
            <person name="Ahrendt S."/>
            <person name="Sahu N."/>
            <person name="Indic B."/>
            <person name="Wong-Bajracharya J."/>
            <person name="Merenyi Z."/>
            <person name="Ke H.-M."/>
            <person name="Monk M."/>
            <person name="Kocsube S."/>
            <person name="Drula E."/>
            <person name="Lipzen A."/>
            <person name="Balint B."/>
            <person name="Henrissat B."/>
            <person name="Andreopoulos B."/>
            <person name="Martin F.M."/>
            <person name="Harder C.B."/>
            <person name="Rigling D."/>
            <person name="Ford K.L."/>
            <person name="Foster G.D."/>
            <person name="Pangilinan J."/>
            <person name="Papanicolaou A."/>
            <person name="Barry K."/>
            <person name="LaButti K."/>
            <person name="Viragh M."/>
            <person name="Koriabine M."/>
            <person name="Yan M."/>
            <person name="Riley R."/>
            <person name="Champramary S."/>
            <person name="Plett K.L."/>
            <person name="Tsai I.J."/>
            <person name="Slot J."/>
            <person name="Sipos G."/>
            <person name="Plett J."/>
            <person name="Nagy L.G."/>
            <person name="Grigoriev I.V."/>
        </authorList>
    </citation>
    <scope>NUCLEOTIDE SEQUENCE</scope>
    <source>
        <strain evidence="1">CCBAS 213</strain>
    </source>
</reference>
<dbReference type="GeneID" id="85360115"/>